<feature type="domain" description="Tudor" evidence="1">
    <location>
        <begin position="1370"/>
        <end position="1429"/>
    </location>
</feature>
<dbReference type="InterPro" id="IPR002999">
    <property type="entry name" value="Tudor"/>
</dbReference>
<dbReference type="PANTHER" id="PTHR22948:SF7">
    <property type="entry name" value="TUDOR DOMAIN-CONTAINING PROTEIN 15"/>
    <property type="match status" value="1"/>
</dbReference>
<dbReference type="PROSITE" id="PS50304">
    <property type="entry name" value="TUDOR"/>
    <property type="match status" value="8"/>
</dbReference>
<feature type="domain" description="Tudor" evidence="1">
    <location>
        <begin position="296"/>
        <end position="353"/>
    </location>
</feature>
<reference evidence="2 3" key="1">
    <citation type="journal article" date="2023" name="J. Hered.">
        <title>Chromosome-level genome of the wood stork (Mycteria americana) provides insight into avian chromosome evolution.</title>
        <authorList>
            <person name="Flamio R. Jr."/>
            <person name="Ramstad K.M."/>
        </authorList>
    </citation>
    <scope>NUCLEOTIDE SEQUENCE [LARGE SCALE GENOMIC DNA]</scope>
    <source>
        <strain evidence="2">JAX WOST 10</strain>
    </source>
</reference>
<dbReference type="PANTHER" id="PTHR22948">
    <property type="entry name" value="TUDOR DOMAIN CONTAINING PROTEIN"/>
    <property type="match status" value="1"/>
</dbReference>
<feature type="domain" description="Tudor" evidence="1">
    <location>
        <begin position="1024"/>
        <end position="1083"/>
    </location>
</feature>
<feature type="domain" description="Tudor" evidence="1">
    <location>
        <begin position="811"/>
        <end position="870"/>
    </location>
</feature>
<comment type="caution">
    <text evidence="2">The sequence shown here is derived from an EMBL/GenBank/DDBJ whole genome shotgun (WGS) entry which is preliminary data.</text>
</comment>
<dbReference type="SUPFAM" id="SSF63748">
    <property type="entry name" value="Tudor/PWWP/MBT"/>
    <property type="match status" value="8"/>
</dbReference>
<feature type="domain" description="Tudor" evidence="1">
    <location>
        <begin position="1610"/>
        <end position="1670"/>
    </location>
</feature>
<accession>A0AAN7NHU3</accession>
<evidence type="ECO:0000313" key="3">
    <source>
        <dbReference type="Proteomes" id="UP001333110"/>
    </source>
</evidence>
<feature type="domain" description="Tudor" evidence="1">
    <location>
        <begin position="1820"/>
        <end position="1878"/>
    </location>
</feature>
<dbReference type="EMBL" id="JAUNZN010000003">
    <property type="protein sequence ID" value="KAK4824799.1"/>
    <property type="molecule type" value="Genomic_DNA"/>
</dbReference>
<name>A0AAN7NHU3_MYCAM</name>
<dbReference type="CDD" id="cd20436">
    <property type="entry name" value="Tudor_TDRD15_rpt1"/>
    <property type="match status" value="1"/>
</dbReference>
<gene>
    <name evidence="2" type="ORF">QYF61_019467</name>
</gene>
<feature type="domain" description="Tudor" evidence="1">
    <location>
        <begin position="537"/>
        <end position="595"/>
    </location>
</feature>
<dbReference type="Proteomes" id="UP001333110">
    <property type="component" value="Unassembled WGS sequence"/>
</dbReference>
<proteinExistence type="predicted"/>
<dbReference type="SMART" id="SM00333">
    <property type="entry name" value="TUDOR"/>
    <property type="match status" value="8"/>
</dbReference>
<dbReference type="Pfam" id="PF00567">
    <property type="entry name" value="TUDOR"/>
    <property type="match status" value="7"/>
</dbReference>
<evidence type="ECO:0000313" key="2">
    <source>
        <dbReference type="EMBL" id="KAK4824799.1"/>
    </source>
</evidence>
<keyword evidence="3" id="KW-1185">Reference proteome</keyword>
<feature type="domain" description="Tudor" evidence="1">
    <location>
        <begin position="59"/>
        <end position="116"/>
    </location>
</feature>
<dbReference type="InterPro" id="IPR050621">
    <property type="entry name" value="Tudor_domain_containing"/>
</dbReference>
<dbReference type="Gene3D" id="2.40.50.90">
    <property type="match status" value="5"/>
</dbReference>
<organism evidence="2 3">
    <name type="scientific">Mycteria americana</name>
    <name type="common">Wood stork</name>
    <dbReference type="NCBI Taxonomy" id="33587"/>
    <lineage>
        <taxon>Eukaryota</taxon>
        <taxon>Metazoa</taxon>
        <taxon>Chordata</taxon>
        <taxon>Craniata</taxon>
        <taxon>Vertebrata</taxon>
        <taxon>Euteleostomi</taxon>
        <taxon>Archelosauria</taxon>
        <taxon>Archosauria</taxon>
        <taxon>Dinosauria</taxon>
        <taxon>Saurischia</taxon>
        <taxon>Theropoda</taxon>
        <taxon>Coelurosauria</taxon>
        <taxon>Aves</taxon>
        <taxon>Neognathae</taxon>
        <taxon>Neoaves</taxon>
        <taxon>Aequornithes</taxon>
        <taxon>Ciconiiformes</taxon>
        <taxon>Ciconiidae</taxon>
        <taxon>Mycteria</taxon>
    </lineage>
</organism>
<sequence>MESLTPSPNIVDMNLKITRIECHPECLVIVFQGQYKAGCELDYYILQNEIQRVFKVKASVYVGGSCLVEDTEGKWHRGRVLEKRENICETFLIDTGQVLVVEETHLASACDELFQLPPKVVLGVFASILPLGDKWGPKAINYFSSLVGLQITGHVKAVIPYQLFILEVPKIISDVLELQLGRFIDGDSFCLIVETLRAFPQEMLCKRVPQLLQQKYPVKKLLTFSNSEEPTDFWPVPDDLFPRLPVGSKENVKITVAVRPNKFYCQIQKWWKELEDLTGAMHLYYEAISTENNKSFDSLGLLCAAKRQNGQWHRGVIKQLLSDYVEVWFMDFGNIEAVPFSCVQKLKVEFMALPMISFPCALSCFGNQDETLIKIQLKELTQALIGQTSVCVHVDLFNDIKRLYYITLQNQNLGINAKHPENLNEAAASCVSLSETKITSIAVNYKPCDERYNSFKNCTGNKCSKNCLPEWDISLSNHCKRVEMQMHSFHTAFVVYVINPSDFWIQTCEYQNEFQALMKNIADAYNRCGADEMVLKNPEPGLLCCARYSKDMHYYRGVVIEVLHVNITVYFLDFGNTDTVPCYDVKTLLPEFSDLPALAMCCALAYTFPVDDVWVKKETDFFKNIVSNKLLLLHVIGKQNNKYIVNAQYKNGLQQGNVATCMVQAGFAEYWEKIPDSVINSAKKSQSLNPHKLKKKKVNAQSICNIRKNKVSGNGERLQKEKSLSVPSVLRESVVLSCFGKGAISKSHKSVREEKVFYKEFVFKPGSVFEVVCSYIVSPADFSCQLQSKLPELNSLMEQIQTYYKEHTSPYKTGQVACVVKCPKDGKWYRATVVQHVSTNEVDVVFVDYGYRERVLLEDLQAVFPDFLTLESQAFRCGLKNVPLQINSLNWSQEARRHFEDFISASRGPLTCIIYALILVNPNCLCNIVDLQTPFISAEEFLRERGLTQSEYVGLRNLASLGSLYSFCYSSFNIKIGSEEEVYITHIHSPSKFYCQLNRNTETIEALMKKVSVVSKMSNNAKYGISNTRLCIARYFEDGLFYRALVFPVESTSYLCADFVDFGNKNMVERDQLMPIPGTATDLIFTPMQAIKCCLSDLRETKIPARVTRWFEETFLGKLLKAVIVSRESDGQIVVELYDGQLKVSQKIKEKILEELALKNYTEQFVGSNGGVVCHMEDDKEINKVTVKNPEAVTLKTEVKCQVYDKCYQTDTGQNFGGGEQTACSTHKLCSGSSKLLTSQESQEPGFRNTVSAVLEHREEPLVGEPASHSLCHPASNSKEVTVNAVCESHNERLNHTGQQERNNENTPKLISLPQCDTQMNSEVAGYISHMNSPSSFYVQLAEDENLIIQLAEALNESTVNIGPENCLDELMVGDLIVAEHDTDCFNYRAVTKTLQLGNSFEVEFIDYGNAAVVSPSKICRIPKKFLTLPRLRVHWFLSRVKSVPDESWTNKNTSYFVSKINNKPVACKFLQQHGERWEIDVICDGESVSNGLLQKKGRTRWQKIPRPTQENGPKQILVTNGNFQERKSGNGLGGQSKAKAVRMKNSSTTSFNVLPQDLNSGQVEGAEVINISESGEFHVQLLRNLQILHELNVMLVKEAQRSDLLRVDDVEEELECMTKSERNLKWYRSKVIKKFVREKLMLVFFMDYGKCEMVSLNNAKMLSDEIKSIPKQAVCCKWVWFKKLKKIQFVHVVNALLDREIRILFLRYLESSRIWEVDILIGEILLQEYLNQLLSRCWTIVGPEKSSNTDCKEFDTSFKINSSPWMLLQSGRRYPGFATTVTDPSNFCIQFDVLFDCMKNLSLLLSDLPDNLPALPKELVVPGASCLIKFGLEAQWNRAEVSEVTSQSVVLTFIDYGFLKSIRYSDIHKLKVIPESLSVLPRLAHSCSLHGTVPAKGEYWSDEAKLLFQKLLSKPGLIFHFKHYGSEMKLEVDVLYKENNLAHALIAAGHAVYSRSSCCLIPVGTTKSEKTDLQPKCPNSSYCASLCEPDFNYDKNSYFADRNKAKK</sequence>
<dbReference type="Gene3D" id="2.30.30.140">
    <property type="match status" value="7"/>
</dbReference>
<dbReference type="InterPro" id="IPR047450">
    <property type="entry name" value="Tudor_TDRD15_rpt1"/>
</dbReference>
<evidence type="ECO:0000259" key="1">
    <source>
        <dbReference type="PROSITE" id="PS50304"/>
    </source>
</evidence>
<dbReference type="InterPro" id="IPR035437">
    <property type="entry name" value="SNase_OB-fold_sf"/>
</dbReference>
<protein>
    <recommendedName>
        <fullName evidence="1">Tudor domain-containing protein</fullName>
    </recommendedName>
</protein>